<evidence type="ECO:0000256" key="3">
    <source>
        <dbReference type="ARBA" id="ARBA00023012"/>
    </source>
</evidence>
<evidence type="ECO:0000313" key="9">
    <source>
        <dbReference type="Proteomes" id="UP000749311"/>
    </source>
</evidence>
<dbReference type="GO" id="GO:0016301">
    <property type="term" value="F:kinase activity"/>
    <property type="evidence" value="ECO:0007669"/>
    <property type="project" value="UniProtKB-KW"/>
</dbReference>
<keyword evidence="9" id="KW-1185">Reference proteome</keyword>
<evidence type="ECO:0000259" key="6">
    <source>
        <dbReference type="Pfam" id="PF02518"/>
    </source>
</evidence>
<feature type="region of interest" description="Disordered" evidence="4">
    <location>
        <begin position="69"/>
        <end position="94"/>
    </location>
</feature>
<feature type="transmembrane region" description="Helical" evidence="5">
    <location>
        <begin position="174"/>
        <end position="194"/>
    </location>
</feature>
<dbReference type="InterPro" id="IPR007168">
    <property type="entry name" value="Phageshock_PspC_N"/>
</dbReference>
<feature type="transmembrane region" description="Helical" evidence="5">
    <location>
        <begin position="122"/>
        <end position="139"/>
    </location>
</feature>
<proteinExistence type="predicted"/>
<dbReference type="EMBL" id="JAAMOZ010000001">
    <property type="protein sequence ID" value="NIH55904.1"/>
    <property type="molecule type" value="Genomic_DNA"/>
</dbReference>
<evidence type="ECO:0000256" key="1">
    <source>
        <dbReference type="ARBA" id="ARBA00022679"/>
    </source>
</evidence>
<keyword evidence="5" id="KW-0472">Membrane</keyword>
<keyword evidence="3" id="KW-0902">Two-component regulatory system</keyword>
<keyword evidence="2 8" id="KW-0418">Kinase</keyword>
<feature type="transmembrane region" description="Helical" evidence="5">
    <location>
        <begin position="34"/>
        <end position="60"/>
    </location>
</feature>
<dbReference type="Pfam" id="PF04024">
    <property type="entry name" value="PspC"/>
    <property type="match status" value="1"/>
</dbReference>
<dbReference type="Pfam" id="PF02518">
    <property type="entry name" value="HATPase_c"/>
    <property type="match status" value="1"/>
</dbReference>
<keyword evidence="1" id="KW-0808">Transferase</keyword>
<feature type="transmembrane region" description="Helical" evidence="5">
    <location>
        <begin position="95"/>
        <end position="116"/>
    </location>
</feature>
<evidence type="ECO:0000313" key="8">
    <source>
        <dbReference type="EMBL" id="NIH55904.1"/>
    </source>
</evidence>
<dbReference type="RefSeq" id="WP_167164620.1">
    <property type="nucleotide sequence ID" value="NZ_BAAAOO010000002.1"/>
</dbReference>
<reference evidence="8 9" key="1">
    <citation type="submission" date="2020-02" db="EMBL/GenBank/DDBJ databases">
        <title>Sequencing the genomes of 1000 actinobacteria strains.</title>
        <authorList>
            <person name="Klenk H.-P."/>
        </authorList>
    </citation>
    <scope>NUCLEOTIDE SEQUENCE [LARGE SCALE GENOMIC DNA]</scope>
    <source>
        <strain evidence="8 9">DSM 19609</strain>
    </source>
</reference>
<evidence type="ECO:0000256" key="4">
    <source>
        <dbReference type="SAM" id="MobiDB-lite"/>
    </source>
</evidence>
<dbReference type="InterPro" id="IPR003594">
    <property type="entry name" value="HATPase_dom"/>
</dbReference>
<dbReference type="InterPro" id="IPR036890">
    <property type="entry name" value="HATPase_C_sf"/>
</dbReference>
<dbReference type="PANTHER" id="PTHR24421:SF61">
    <property type="entry name" value="OXYGEN SENSOR HISTIDINE KINASE NREB"/>
    <property type="match status" value="1"/>
</dbReference>
<evidence type="ECO:0000256" key="5">
    <source>
        <dbReference type="SAM" id="Phobius"/>
    </source>
</evidence>
<name>A0ABX0SDE6_9ACTN</name>
<dbReference type="SUPFAM" id="SSF55874">
    <property type="entry name" value="ATPase domain of HSP90 chaperone/DNA topoisomerase II/histidine kinase"/>
    <property type="match status" value="1"/>
</dbReference>
<protein>
    <submittedName>
        <fullName evidence="8">Signal transduction histidine kinase/phage shock protein PspC (Stress-responsive transcriptional regulator)</fullName>
    </submittedName>
</protein>
<evidence type="ECO:0000256" key="2">
    <source>
        <dbReference type="ARBA" id="ARBA00022777"/>
    </source>
</evidence>
<gene>
    <name evidence="8" type="ORF">FB473_000549</name>
</gene>
<dbReference type="Proteomes" id="UP000749311">
    <property type="component" value="Unassembled WGS sequence"/>
</dbReference>
<sequence length="421" mass="45775">MPPQPRPPLYRDRDEAWLGGVASGMARHLGWPIWLVRLCFVALTLTSYLSIVIYGALWLLMAAEPTQEEPPGLRAASHDDMRPSQPKQERPASNAGRVTAVVMVGFGVIMLAQTMGLGVTNAFFWPALLAGIGVALFWLQADESDDAEGAAAKNVPEWLAPFIGSHRLAAMLRIVLGMGLLGTGMSMVAASRIGVEQLPIVAWVVALTVAGSVVVAAPWMLRYRRKLDRAREEKLIADTRADMAAHLHDSVLQTLALIQRQADDPKQVASLARRQERELRTWLYADVTGPVTLKAALVQAGGEVEDERGVPVEVVCVGDIDLTDDLRAMVKAAREAMMNAAKHSQADAIDVYAEVEEADGDKHVVQVFVRDRGRGFDLDAIADDRMGVRGSIIGRMERHGGTARVRSAPGEGTEIRLEMKA</sequence>
<feature type="domain" description="Histidine kinase/HSP90-like ATPase" evidence="6">
    <location>
        <begin position="326"/>
        <end position="420"/>
    </location>
</feature>
<evidence type="ECO:0000259" key="7">
    <source>
        <dbReference type="Pfam" id="PF04024"/>
    </source>
</evidence>
<accession>A0ABX0SDE6</accession>
<dbReference type="InterPro" id="IPR050482">
    <property type="entry name" value="Sensor_HK_TwoCompSys"/>
</dbReference>
<organism evidence="8 9">
    <name type="scientific">Brooklawnia cerclae</name>
    <dbReference type="NCBI Taxonomy" id="349934"/>
    <lineage>
        <taxon>Bacteria</taxon>
        <taxon>Bacillati</taxon>
        <taxon>Actinomycetota</taxon>
        <taxon>Actinomycetes</taxon>
        <taxon>Propionibacteriales</taxon>
        <taxon>Propionibacteriaceae</taxon>
        <taxon>Brooklawnia</taxon>
    </lineage>
</organism>
<dbReference type="Gene3D" id="3.30.565.10">
    <property type="entry name" value="Histidine kinase-like ATPase, C-terminal domain"/>
    <property type="match status" value="1"/>
</dbReference>
<feature type="compositionally biased region" description="Basic and acidic residues" evidence="4">
    <location>
        <begin position="76"/>
        <end position="90"/>
    </location>
</feature>
<feature type="domain" description="Phage shock protein PspC N-terminal" evidence="7">
    <location>
        <begin position="8"/>
        <end position="62"/>
    </location>
</feature>
<keyword evidence="5" id="KW-1133">Transmembrane helix</keyword>
<feature type="transmembrane region" description="Helical" evidence="5">
    <location>
        <begin position="200"/>
        <end position="221"/>
    </location>
</feature>
<comment type="caution">
    <text evidence="8">The sequence shown here is derived from an EMBL/GenBank/DDBJ whole genome shotgun (WGS) entry which is preliminary data.</text>
</comment>
<dbReference type="PANTHER" id="PTHR24421">
    <property type="entry name" value="NITRATE/NITRITE SENSOR PROTEIN NARX-RELATED"/>
    <property type="match status" value="1"/>
</dbReference>
<keyword evidence="5" id="KW-0812">Transmembrane</keyword>